<evidence type="ECO:0000256" key="1">
    <source>
        <dbReference type="SAM" id="MobiDB-lite"/>
    </source>
</evidence>
<evidence type="ECO:0000313" key="2">
    <source>
        <dbReference type="EMBL" id="CAH2258645.1"/>
    </source>
</evidence>
<comment type="caution">
    <text evidence="2">The sequence shown here is derived from an EMBL/GenBank/DDBJ whole genome shotgun (WGS) entry which is preliminary data.</text>
</comment>
<evidence type="ECO:0000313" key="3">
    <source>
        <dbReference type="Proteomes" id="UP000838756"/>
    </source>
</evidence>
<accession>A0A8S4S6Z7</accession>
<name>A0A8S4S6Z7_9NEOP</name>
<sequence>MLGVSTKALLSDQIRNEEVLIRPTNQSSLHSSTSREAEVAMGGPHSSEKGCKFGSKLLEWCPRTGKSSVGSASKKWTNDIKRVAGPVSWILELPTKYLSHGTGLLPQ</sequence>
<dbReference type="AlphaFoldDB" id="A0A8S4S6Z7"/>
<protein>
    <submittedName>
        <fullName evidence="2">Jg12399 protein</fullName>
    </submittedName>
</protein>
<dbReference type="EMBL" id="CAKXAJ010026147">
    <property type="protein sequence ID" value="CAH2258645.1"/>
    <property type="molecule type" value="Genomic_DNA"/>
</dbReference>
<dbReference type="OrthoDB" id="407509at2759"/>
<organism evidence="2 3">
    <name type="scientific">Pararge aegeria aegeria</name>
    <dbReference type="NCBI Taxonomy" id="348720"/>
    <lineage>
        <taxon>Eukaryota</taxon>
        <taxon>Metazoa</taxon>
        <taxon>Ecdysozoa</taxon>
        <taxon>Arthropoda</taxon>
        <taxon>Hexapoda</taxon>
        <taxon>Insecta</taxon>
        <taxon>Pterygota</taxon>
        <taxon>Neoptera</taxon>
        <taxon>Endopterygota</taxon>
        <taxon>Lepidoptera</taxon>
        <taxon>Glossata</taxon>
        <taxon>Ditrysia</taxon>
        <taxon>Papilionoidea</taxon>
        <taxon>Nymphalidae</taxon>
        <taxon>Satyrinae</taxon>
        <taxon>Satyrini</taxon>
        <taxon>Parargina</taxon>
        <taxon>Pararge</taxon>
    </lineage>
</organism>
<proteinExistence type="predicted"/>
<keyword evidence="3" id="KW-1185">Reference proteome</keyword>
<feature type="region of interest" description="Disordered" evidence="1">
    <location>
        <begin position="22"/>
        <end position="48"/>
    </location>
</feature>
<gene>
    <name evidence="2" type="primary">jg12399</name>
    <name evidence="2" type="ORF">PAEG_LOCUS23389</name>
</gene>
<reference evidence="2" key="1">
    <citation type="submission" date="2022-03" db="EMBL/GenBank/DDBJ databases">
        <authorList>
            <person name="Lindestad O."/>
        </authorList>
    </citation>
    <scope>NUCLEOTIDE SEQUENCE</scope>
</reference>
<dbReference type="Proteomes" id="UP000838756">
    <property type="component" value="Unassembled WGS sequence"/>
</dbReference>
<feature type="compositionally biased region" description="Polar residues" evidence="1">
    <location>
        <begin position="23"/>
        <end position="32"/>
    </location>
</feature>